<sequence>MALQALARQTGQGFEQLSVLYALEGFLRRLASSNDREAFVLKGGVLLAAFDARRPTRDADFLALDLNNDRMIIETKIASIANIDAADGLVLDTSSVSSQVIRDEDEYSGIRVKLTYVLATMQLRVGIDINVGDPVYPAPRLTTVPGLLTRDVTVLGYPMAAVVAEKAVTAMQRGVANTRWRDWADILTLARRYSFA</sequence>
<dbReference type="InterPro" id="IPR014942">
    <property type="entry name" value="AbiEii"/>
</dbReference>
<dbReference type="Pfam" id="PF08843">
    <property type="entry name" value="AbiEii"/>
    <property type="match status" value="1"/>
</dbReference>
<gene>
    <name evidence="1" type="ORF">UFOPK3204_00937</name>
</gene>
<reference evidence="1" key="1">
    <citation type="submission" date="2020-05" db="EMBL/GenBank/DDBJ databases">
        <authorList>
            <person name="Chiriac C."/>
            <person name="Salcher M."/>
            <person name="Ghai R."/>
            <person name="Kavagutti S V."/>
        </authorList>
    </citation>
    <scope>NUCLEOTIDE SEQUENCE</scope>
</reference>
<evidence type="ECO:0000313" key="1">
    <source>
        <dbReference type="EMBL" id="CAB4831082.1"/>
    </source>
</evidence>
<proteinExistence type="predicted"/>
<accession>A0A6J7AE06</accession>
<dbReference type="AlphaFoldDB" id="A0A6J7AE06"/>
<dbReference type="EMBL" id="CAFABK010000036">
    <property type="protein sequence ID" value="CAB4831082.1"/>
    <property type="molecule type" value="Genomic_DNA"/>
</dbReference>
<name>A0A6J7AE06_9ZZZZ</name>
<protein>
    <submittedName>
        <fullName evidence="1">Unannotated protein</fullName>
    </submittedName>
</protein>
<organism evidence="1">
    <name type="scientific">freshwater metagenome</name>
    <dbReference type="NCBI Taxonomy" id="449393"/>
    <lineage>
        <taxon>unclassified sequences</taxon>
        <taxon>metagenomes</taxon>
        <taxon>ecological metagenomes</taxon>
    </lineage>
</organism>